<evidence type="ECO:0000256" key="5">
    <source>
        <dbReference type="PROSITE-ProRule" id="PRU00808"/>
    </source>
</evidence>
<evidence type="ECO:0000256" key="2">
    <source>
        <dbReference type="ARBA" id="ARBA00022490"/>
    </source>
</evidence>
<keyword evidence="2 6" id="KW-0963">Cytoplasm</keyword>
<dbReference type="Proteomes" id="UP001149090">
    <property type="component" value="Unassembled WGS sequence"/>
</dbReference>
<dbReference type="PANTHER" id="PTHR11599">
    <property type="entry name" value="PROTEASOME SUBUNIT ALPHA/BETA"/>
    <property type="match status" value="1"/>
</dbReference>
<sequence length="255" mass="27808">MSGIGTGYDVTPTTYSPEGRIFQVEYAARSVENSSTAIGIRVSDGVIFGVEKKIISKMLVKGSNRRVGSVGDHIGASIAGLTADGRRIIKQANSEAKSYKDLTSEAIPLNVLVDRISSFVQMHTLYASIRPFGCAVMFGSYNEKDGAQLFLVEPSGVSFGYYGCAIGKAKQSAKTEIEKLNLSELTCREAIKQVAKIIYTIHDESKDKEMELEMSWICKESGGKHELVPDDLIAEAEQFAKDNTVSTNILNFDNI</sequence>
<evidence type="ECO:0000256" key="1">
    <source>
        <dbReference type="ARBA" id="ARBA00002000"/>
    </source>
</evidence>
<comment type="caution">
    <text evidence="8">The sequence shown here is derived from an EMBL/GenBank/DDBJ whole genome shotgun (WGS) entry which is preliminary data.</text>
</comment>
<keyword evidence="3 5" id="KW-0647">Proteasome</keyword>
<evidence type="ECO:0000313" key="8">
    <source>
        <dbReference type="EMBL" id="KAJ5078818.1"/>
    </source>
</evidence>
<dbReference type="GO" id="GO:0005634">
    <property type="term" value="C:nucleus"/>
    <property type="evidence" value="ECO:0007669"/>
    <property type="project" value="UniProtKB-SubCell"/>
</dbReference>
<dbReference type="EMBL" id="JAPDFW010000044">
    <property type="protein sequence ID" value="KAJ5078818.1"/>
    <property type="molecule type" value="Genomic_DNA"/>
</dbReference>
<dbReference type="InterPro" id="IPR050115">
    <property type="entry name" value="Proteasome_alpha"/>
</dbReference>
<dbReference type="GO" id="GO:0006511">
    <property type="term" value="P:ubiquitin-dependent protein catabolic process"/>
    <property type="evidence" value="ECO:0007669"/>
    <property type="project" value="InterPro"/>
</dbReference>
<dbReference type="InterPro" id="IPR001353">
    <property type="entry name" value="Proteasome_sua/b"/>
</dbReference>
<keyword evidence="4 6" id="KW-0539">Nucleus</keyword>
<dbReference type="GO" id="GO:0005737">
    <property type="term" value="C:cytoplasm"/>
    <property type="evidence" value="ECO:0007669"/>
    <property type="project" value="UniProtKB-SubCell"/>
</dbReference>
<keyword evidence="9" id="KW-1185">Reference proteome</keyword>
<dbReference type="AlphaFoldDB" id="A0A9Q0LWQ2"/>
<dbReference type="InterPro" id="IPR029055">
    <property type="entry name" value="Ntn_hydrolases_N"/>
</dbReference>
<dbReference type="PROSITE" id="PS00388">
    <property type="entry name" value="PROTEASOME_ALPHA_1"/>
    <property type="match status" value="1"/>
</dbReference>
<name>A0A9Q0LWQ2_ANAIG</name>
<dbReference type="FunFam" id="3.60.20.10:FF:000007">
    <property type="entry name" value="Proteasome subunit alpha type"/>
    <property type="match status" value="1"/>
</dbReference>
<dbReference type="SUPFAM" id="SSF56235">
    <property type="entry name" value="N-terminal nucleophile aminohydrolases (Ntn hydrolases)"/>
    <property type="match status" value="1"/>
</dbReference>
<organism evidence="8 9">
    <name type="scientific">Anaeramoeba ignava</name>
    <name type="common">Anaerobic marine amoeba</name>
    <dbReference type="NCBI Taxonomy" id="1746090"/>
    <lineage>
        <taxon>Eukaryota</taxon>
        <taxon>Metamonada</taxon>
        <taxon>Anaeramoebidae</taxon>
        <taxon>Anaeramoeba</taxon>
    </lineage>
</organism>
<dbReference type="Pfam" id="PF00227">
    <property type="entry name" value="Proteasome"/>
    <property type="match status" value="1"/>
</dbReference>
<dbReference type="Pfam" id="PF10584">
    <property type="entry name" value="Proteasome_A_N"/>
    <property type="match status" value="1"/>
</dbReference>
<evidence type="ECO:0000313" key="9">
    <source>
        <dbReference type="Proteomes" id="UP001149090"/>
    </source>
</evidence>
<dbReference type="OrthoDB" id="40134at2759"/>
<evidence type="ECO:0000256" key="3">
    <source>
        <dbReference type="ARBA" id="ARBA00022942"/>
    </source>
</evidence>
<dbReference type="PROSITE" id="PS51475">
    <property type="entry name" value="PROTEASOME_ALPHA_2"/>
    <property type="match status" value="1"/>
</dbReference>
<evidence type="ECO:0000256" key="6">
    <source>
        <dbReference type="RuleBase" id="RU000551"/>
    </source>
</evidence>
<dbReference type="InterPro" id="IPR023332">
    <property type="entry name" value="Proteasome_alpha-type"/>
</dbReference>
<comment type="subcellular location">
    <subcellularLocation>
        <location evidence="6">Cytoplasm</location>
    </subcellularLocation>
    <subcellularLocation>
        <location evidence="6">Nucleus</location>
    </subcellularLocation>
</comment>
<dbReference type="CDD" id="cd03751">
    <property type="entry name" value="proteasome_alpha_type_3"/>
    <property type="match status" value="1"/>
</dbReference>
<evidence type="ECO:0000259" key="7">
    <source>
        <dbReference type="PROSITE" id="PS00388"/>
    </source>
</evidence>
<comment type="subunit">
    <text evidence="6">The 26S proteasome consists of a 20S proteasome core and two 19S regulatory subunits.</text>
</comment>
<proteinExistence type="inferred from homology"/>
<comment type="function">
    <text evidence="1">The proteasome is a multicatalytic proteinase complex which is characterized by its ability to cleave peptides with Arg, Phe, Tyr, Leu, and Glu adjacent to the leaving group at neutral or slightly basic pH. The proteasome has an ATP-dependent proteolytic activity.</text>
</comment>
<dbReference type="GO" id="GO:0019773">
    <property type="term" value="C:proteasome core complex, alpha-subunit complex"/>
    <property type="evidence" value="ECO:0007669"/>
    <property type="project" value="UniProtKB-UniRule"/>
</dbReference>
<gene>
    <name evidence="8" type="ORF">M0811_04541</name>
</gene>
<dbReference type="InterPro" id="IPR000426">
    <property type="entry name" value="Proteasome_asu_N"/>
</dbReference>
<feature type="domain" description="Proteasome alpha-type subunits" evidence="7">
    <location>
        <begin position="8"/>
        <end position="30"/>
    </location>
</feature>
<dbReference type="SMART" id="SM00948">
    <property type="entry name" value="Proteasome_A_N"/>
    <property type="match status" value="1"/>
</dbReference>
<reference evidence="8" key="1">
    <citation type="submission" date="2022-10" db="EMBL/GenBank/DDBJ databases">
        <title>Novel sulphate-reducing endosymbionts in the free-living metamonad Anaeramoeba.</title>
        <authorList>
            <person name="Jerlstrom-Hultqvist J."/>
            <person name="Cepicka I."/>
            <person name="Gallot-Lavallee L."/>
            <person name="Salas-Leiva D."/>
            <person name="Curtis B.A."/>
            <person name="Zahonova K."/>
            <person name="Pipaliya S."/>
            <person name="Dacks J."/>
            <person name="Roger A.J."/>
        </authorList>
    </citation>
    <scope>NUCLEOTIDE SEQUENCE</scope>
    <source>
        <strain evidence="8">BMAN</strain>
    </source>
</reference>
<evidence type="ECO:0000256" key="4">
    <source>
        <dbReference type="ARBA" id="ARBA00023242"/>
    </source>
</evidence>
<dbReference type="Gene3D" id="3.60.20.10">
    <property type="entry name" value="Glutamine Phosphoribosylpyrophosphate, subunit 1, domain 1"/>
    <property type="match status" value="1"/>
</dbReference>
<protein>
    <recommendedName>
        <fullName evidence="6">Proteasome subunit alpha type</fullName>
    </recommendedName>
</protein>
<accession>A0A9Q0LWQ2</accession>
<dbReference type="OMA" id="RVSMYMH"/>
<comment type="similarity">
    <text evidence="5 6">Belongs to the peptidase T1A family.</text>
</comment>